<proteinExistence type="inferred from homology"/>
<keyword evidence="2 6" id="KW-0436">Ligase</keyword>
<dbReference type="Gene3D" id="3.40.50.12780">
    <property type="entry name" value="N-terminal domain of ligase-like"/>
    <property type="match status" value="1"/>
</dbReference>
<dbReference type="PANTHER" id="PTHR22754">
    <property type="entry name" value="DISCO-INTERACTING PROTEIN 2 DIP2 -RELATED"/>
    <property type="match status" value="1"/>
</dbReference>
<evidence type="ECO:0000313" key="7">
    <source>
        <dbReference type="Proteomes" id="UP000612712"/>
    </source>
</evidence>
<dbReference type="Pfam" id="PF00501">
    <property type="entry name" value="AMP-binding"/>
    <property type="match status" value="1"/>
</dbReference>
<dbReference type="EMBL" id="JACHWT010000004">
    <property type="protein sequence ID" value="MBB3115798.1"/>
    <property type="molecule type" value="Genomic_DNA"/>
</dbReference>
<comment type="caution">
    <text evidence="6">The sequence shown here is derived from an EMBL/GenBank/DDBJ whole genome shotgun (WGS) entry which is preliminary data.</text>
</comment>
<dbReference type="InterPro" id="IPR000873">
    <property type="entry name" value="AMP-dep_synth/lig_dom"/>
</dbReference>
<feature type="compositionally biased region" description="Low complexity" evidence="3">
    <location>
        <begin position="187"/>
        <end position="204"/>
    </location>
</feature>
<dbReference type="GO" id="GO:0005886">
    <property type="term" value="C:plasma membrane"/>
    <property type="evidence" value="ECO:0007669"/>
    <property type="project" value="TreeGrafter"/>
</dbReference>
<feature type="domain" description="AMP-dependent synthetase/ligase" evidence="4">
    <location>
        <begin position="58"/>
        <end position="465"/>
    </location>
</feature>
<organism evidence="6 7">
    <name type="scientific">Corynebacterium bovis DSM 20582 = CIP 54.80</name>
    <dbReference type="NCBI Taxonomy" id="927655"/>
    <lineage>
        <taxon>Bacteria</taxon>
        <taxon>Bacillati</taxon>
        <taxon>Actinomycetota</taxon>
        <taxon>Actinomycetes</taxon>
        <taxon>Mycobacteriales</taxon>
        <taxon>Corynebacteriaceae</taxon>
        <taxon>Corynebacterium</taxon>
    </lineage>
</organism>
<reference evidence="6" key="1">
    <citation type="submission" date="2020-08" db="EMBL/GenBank/DDBJ databases">
        <title>Sequencing the genomes of 1000 actinobacteria strains.</title>
        <authorList>
            <person name="Klenk H.-P."/>
        </authorList>
    </citation>
    <scope>NUCLEOTIDE SEQUENCE</scope>
    <source>
        <strain evidence="6">DSM 20582</strain>
    </source>
</reference>
<dbReference type="InterPro" id="IPR045851">
    <property type="entry name" value="AMP-bd_C_sf"/>
</dbReference>
<dbReference type="AlphaFoldDB" id="A0A8H9YCP6"/>
<dbReference type="GO" id="GO:0016874">
    <property type="term" value="F:ligase activity"/>
    <property type="evidence" value="ECO:0007669"/>
    <property type="project" value="UniProtKB-KW"/>
</dbReference>
<dbReference type="Proteomes" id="UP000612712">
    <property type="component" value="Unassembled WGS sequence"/>
</dbReference>
<evidence type="ECO:0000313" key="6">
    <source>
        <dbReference type="EMBL" id="MBB3116827.1"/>
    </source>
</evidence>
<dbReference type="GO" id="GO:0070566">
    <property type="term" value="F:adenylyltransferase activity"/>
    <property type="evidence" value="ECO:0007669"/>
    <property type="project" value="TreeGrafter"/>
</dbReference>
<evidence type="ECO:0000256" key="2">
    <source>
        <dbReference type="ARBA" id="ARBA00022598"/>
    </source>
</evidence>
<evidence type="ECO:0000256" key="3">
    <source>
        <dbReference type="SAM" id="MobiDB-lite"/>
    </source>
</evidence>
<feature type="region of interest" description="Disordered" evidence="3">
    <location>
        <begin position="187"/>
        <end position="217"/>
    </location>
</feature>
<evidence type="ECO:0000259" key="4">
    <source>
        <dbReference type="Pfam" id="PF00501"/>
    </source>
</evidence>
<dbReference type="InterPro" id="IPR040097">
    <property type="entry name" value="FAAL/FAAC"/>
</dbReference>
<accession>A0A8H9YCP6</accession>
<dbReference type="NCBIfam" id="NF040633">
    <property type="entry name" value="FadD32_Coryne"/>
    <property type="match status" value="1"/>
</dbReference>
<dbReference type="SUPFAM" id="SSF56801">
    <property type="entry name" value="Acetyl-CoA synthetase-like"/>
    <property type="match status" value="1"/>
</dbReference>
<evidence type="ECO:0000313" key="5">
    <source>
        <dbReference type="EMBL" id="MBB3115798.1"/>
    </source>
</evidence>
<protein>
    <submittedName>
        <fullName evidence="6">Fatty acid CoA ligase FadD32</fullName>
    </submittedName>
</protein>
<dbReference type="CDD" id="cd05931">
    <property type="entry name" value="FAAL"/>
    <property type="match status" value="1"/>
</dbReference>
<name>A0A8H9YCP6_9CORY</name>
<dbReference type="Gene3D" id="3.30.300.30">
    <property type="match status" value="1"/>
</dbReference>
<gene>
    <name evidence="5" type="ORF">FHU32_001017</name>
    <name evidence="6" type="ORF">FHU32_002077</name>
</gene>
<evidence type="ECO:0000256" key="1">
    <source>
        <dbReference type="ARBA" id="ARBA00006432"/>
    </source>
</evidence>
<dbReference type="RefSeq" id="WP_125196966.1">
    <property type="nucleotide sequence ID" value="NZ_CP047187.1"/>
</dbReference>
<dbReference type="PANTHER" id="PTHR22754:SF32">
    <property type="entry name" value="DISCO-INTERACTING PROTEIN 2"/>
    <property type="match status" value="1"/>
</dbReference>
<dbReference type="GO" id="GO:0006633">
    <property type="term" value="P:fatty acid biosynthetic process"/>
    <property type="evidence" value="ECO:0007669"/>
    <property type="project" value="TreeGrafter"/>
</dbReference>
<dbReference type="InterPro" id="IPR042099">
    <property type="entry name" value="ANL_N_sf"/>
</dbReference>
<comment type="similarity">
    <text evidence="1">Belongs to the ATP-dependent AMP-binding enzyme family.</text>
</comment>
<dbReference type="GeneID" id="60809074"/>
<sequence length="653" mass="69180">MDISAAMSRFFDDRGGIVVPDTLTLPGMCEMLYQAARADGEVDGTLLRFHDHSADREGTVREYTRAEVNTRIKAVAVRLAQITTPGERVAVLANNSPEYIFAFLGAMYAGTVPVPLYDPNEPGHADHLRAVLGAAAPTVVLTNRSSAAAVREHFADRPGPERPRILTVDALPDTLAAQWAPPGADAADAAAAAPAGADAADGTPPRGPRSTDPAFLQFTSGSTRTPAGVMLTHRSIVTNVLQIFRAGQLETPLRLVSWLPLHHDMGIILAAFVTILGLPYDMMTPREFIQDPSRWIRQLHDRGDGLNVYTAVPNFALELAARYADPASDSTLADLDLGAVRGIINGAEPVSEQTIRRFDAVFGPYGLDRTTLRPSYGLAEASLLVTTPQTRNRPLAAWFDRAALSDGRAECVAADSDGAVPMMSVGSVCRPQELAVVDPATGEELRSGLVGEVWVHGDNMAAGYLDRPEETAATFRNSLPVDKRLAEGSTVADAPDDDRWMRTGDLGVLIDGELYVTGRLKDLVVVAGRNHYPQDIEATAEAATPQIQRGVLAAFAVPAGVAAGEGAGHGGGDDGTEQLVIVAERDPEADPAGDADAVDAVRAAVTRTHGVTPRDVVVVDPGAIPRSSANKIARRVCARAYLDGRFRPGTGGA</sequence>
<dbReference type="EMBL" id="JACHWT010000009">
    <property type="protein sequence ID" value="MBB3116827.1"/>
    <property type="molecule type" value="Genomic_DNA"/>
</dbReference>